<accession>A0AB34KQS7</accession>
<dbReference type="Proteomes" id="UP000803884">
    <property type="component" value="Unassembled WGS sequence"/>
</dbReference>
<dbReference type="AlphaFoldDB" id="A0AB34KQS7"/>
<feature type="domain" description="SET" evidence="2">
    <location>
        <begin position="39"/>
        <end position="250"/>
    </location>
</feature>
<name>A0AB34KQS7_9PEZI</name>
<evidence type="ECO:0000313" key="3">
    <source>
        <dbReference type="EMBL" id="KAL1586132.1"/>
    </source>
</evidence>
<dbReference type="PANTHER" id="PTHR13271">
    <property type="entry name" value="UNCHARACTERIZED PUTATIVE METHYLTRANSFERASE"/>
    <property type="match status" value="1"/>
</dbReference>
<dbReference type="InterPro" id="IPR001214">
    <property type="entry name" value="SET_dom"/>
</dbReference>
<dbReference type="PANTHER" id="PTHR13271:SF137">
    <property type="entry name" value="SET DOMAIN-CONTAINING PROTEIN"/>
    <property type="match status" value="1"/>
</dbReference>
<evidence type="ECO:0000259" key="2">
    <source>
        <dbReference type="PROSITE" id="PS50280"/>
    </source>
</evidence>
<feature type="region of interest" description="Disordered" evidence="1">
    <location>
        <begin position="1"/>
        <end position="29"/>
    </location>
</feature>
<evidence type="ECO:0000313" key="4">
    <source>
        <dbReference type="Proteomes" id="UP000803884"/>
    </source>
</evidence>
<evidence type="ECO:0000256" key="1">
    <source>
        <dbReference type="SAM" id="MobiDB-lite"/>
    </source>
</evidence>
<organism evidence="3 4">
    <name type="scientific">Cladosporium halotolerans</name>
    <dbReference type="NCBI Taxonomy" id="1052096"/>
    <lineage>
        <taxon>Eukaryota</taxon>
        <taxon>Fungi</taxon>
        <taxon>Dikarya</taxon>
        <taxon>Ascomycota</taxon>
        <taxon>Pezizomycotina</taxon>
        <taxon>Dothideomycetes</taxon>
        <taxon>Dothideomycetidae</taxon>
        <taxon>Cladosporiales</taxon>
        <taxon>Cladosporiaceae</taxon>
        <taxon>Cladosporium</taxon>
    </lineage>
</organism>
<keyword evidence="4" id="KW-1185">Reference proteome</keyword>
<sequence>MTRPAKRARLSESADEISMSNSPAKEDKHSLFTTWAKERGVEIHNVAPQQLPGRGLGLMTTAPIKSGSRMIFIPEKAMFKPDTATIKRSTLDRASPQAKLAISALAKFSAPASDLRTWEATWPTKQDFAASMPLLWPPELLEHLPPAVLPPFERQKADYARDWEAVSPVCEQRGWDEVVFRYYWCIVNSRSFHWKPSAGRAGSMVLCPFVDYMNHGPTGSGCYVAQNGKGYEVTAERDYDAGEEVLATYGAHSNDKLLVHYGFICASPMQHASPDDEIRLDHAVIPHLSEETKSQLQDVGFLGGYALLPSEYPCDRTDSAKKANGCAAKCRQPWDICFKTQVAVRAVLLTANEWEYFVSNGEDLSGDKSAAVRKWLQPHLQSLRTEAIEKQGQLEKLGEAIKEEHALAASMLRERWSQISVHLGHYIDSDPQT</sequence>
<dbReference type="PROSITE" id="PS50280">
    <property type="entry name" value="SET"/>
    <property type="match status" value="1"/>
</dbReference>
<dbReference type="SUPFAM" id="SSF82199">
    <property type="entry name" value="SET domain"/>
    <property type="match status" value="1"/>
</dbReference>
<dbReference type="GeneID" id="96006281"/>
<dbReference type="Gene3D" id="3.90.1410.10">
    <property type="entry name" value="set domain protein methyltransferase, domain 1"/>
    <property type="match status" value="1"/>
</dbReference>
<dbReference type="RefSeq" id="XP_069229237.1">
    <property type="nucleotide sequence ID" value="XM_069373443.1"/>
</dbReference>
<dbReference type="InterPro" id="IPR046341">
    <property type="entry name" value="SET_dom_sf"/>
</dbReference>
<proteinExistence type="predicted"/>
<reference evidence="3 4" key="1">
    <citation type="journal article" date="2020" name="Microbiol. Resour. Announc.">
        <title>Draft Genome Sequence of a Cladosporium Species Isolated from the Mesophotic Ascidian Didemnum maculosum.</title>
        <authorList>
            <person name="Gioti A."/>
            <person name="Siaperas R."/>
            <person name="Nikolaivits E."/>
            <person name="Le Goff G."/>
            <person name="Ouazzani J."/>
            <person name="Kotoulas G."/>
            <person name="Topakas E."/>
        </authorList>
    </citation>
    <scope>NUCLEOTIDE SEQUENCE [LARGE SCALE GENOMIC DNA]</scope>
    <source>
        <strain evidence="3 4">TM138-S3</strain>
    </source>
</reference>
<comment type="caution">
    <text evidence="3">The sequence shown here is derived from an EMBL/GenBank/DDBJ whole genome shotgun (WGS) entry which is preliminary data.</text>
</comment>
<gene>
    <name evidence="3" type="ORF">WHR41_04837</name>
</gene>
<dbReference type="Pfam" id="PF00856">
    <property type="entry name" value="SET"/>
    <property type="match status" value="1"/>
</dbReference>
<dbReference type="CDD" id="cd19177">
    <property type="entry name" value="SET_SETD4"/>
    <property type="match status" value="1"/>
</dbReference>
<dbReference type="InterPro" id="IPR044429">
    <property type="entry name" value="SETD4_SET"/>
</dbReference>
<protein>
    <recommendedName>
        <fullName evidence="2">SET domain-containing protein</fullName>
    </recommendedName>
</protein>
<dbReference type="GO" id="GO:0016279">
    <property type="term" value="F:protein-lysine N-methyltransferase activity"/>
    <property type="evidence" value="ECO:0007669"/>
    <property type="project" value="InterPro"/>
</dbReference>
<dbReference type="EMBL" id="JAAQHG020000016">
    <property type="protein sequence ID" value="KAL1586132.1"/>
    <property type="molecule type" value="Genomic_DNA"/>
</dbReference>
<dbReference type="InterPro" id="IPR050600">
    <property type="entry name" value="SETD3_SETD6_MTase"/>
</dbReference>